<dbReference type="Proteomes" id="UP000568380">
    <property type="component" value="Unassembled WGS sequence"/>
</dbReference>
<sequence length="190" mass="21315">MKNRKEEIAAVAAELFARTGFRGTGMTEIAQRVGITEPGLLYHFRNKEGLLRAVIEWRDGRSLDFTREAAALGGLGTIREMPAFARRNREERGLTKLFAVLVAENLEPGAPAHEYFRERYRAMRALVTGALRTGQERGEIRADLDPEGKAAEIIATLDGLATQWLLDPEQVDLVERIEAYAQSLEHDLPR</sequence>
<protein>
    <submittedName>
        <fullName evidence="7">AcrR family transcriptional regulator</fullName>
    </submittedName>
</protein>
<dbReference type="SUPFAM" id="SSF48498">
    <property type="entry name" value="Tetracyclin repressor-like, C-terminal domain"/>
    <property type="match status" value="1"/>
</dbReference>
<evidence type="ECO:0000256" key="5">
    <source>
        <dbReference type="PROSITE-ProRule" id="PRU00335"/>
    </source>
</evidence>
<evidence type="ECO:0000256" key="1">
    <source>
        <dbReference type="ARBA" id="ARBA00022491"/>
    </source>
</evidence>
<name>A0A7W7ZZG1_9ACTN</name>
<dbReference type="RefSeq" id="WP_184960151.1">
    <property type="nucleotide sequence ID" value="NZ_JACHIN010000002.1"/>
</dbReference>
<comment type="caution">
    <text evidence="7">The sequence shown here is derived from an EMBL/GenBank/DDBJ whole genome shotgun (WGS) entry which is preliminary data.</text>
</comment>
<reference evidence="7 8" key="1">
    <citation type="submission" date="2020-08" db="EMBL/GenBank/DDBJ databases">
        <title>Genomic Encyclopedia of Type Strains, Phase IV (KMG-IV): sequencing the most valuable type-strain genomes for metagenomic binning, comparative biology and taxonomic classification.</title>
        <authorList>
            <person name="Goeker M."/>
        </authorList>
    </citation>
    <scope>NUCLEOTIDE SEQUENCE [LARGE SCALE GENOMIC DNA]</scope>
    <source>
        <strain evidence="7 8">DSM 45385</strain>
    </source>
</reference>
<keyword evidence="4" id="KW-0804">Transcription</keyword>
<evidence type="ECO:0000256" key="4">
    <source>
        <dbReference type="ARBA" id="ARBA00023163"/>
    </source>
</evidence>
<evidence type="ECO:0000313" key="7">
    <source>
        <dbReference type="EMBL" id="MBB5076650.1"/>
    </source>
</evidence>
<dbReference type="SUPFAM" id="SSF46689">
    <property type="entry name" value="Homeodomain-like"/>
    <property type="match status" value="1"/>
</dbReference>
<accession>A0A7W7ZZG1</accession>
<dbReference type="Pfam" id="PF13977">
    <property type="entry name" value="TetR_C_6"/>
    <property type="match status" value="1"/>
</dbReference>
<organism evidence="7 8">
    <name type="scientific">Nonomuraea endophytica</name>
    <dbReference type="NCBI Taxonomy" id="714136"/>
    <lineage>
        <taxon>Bacteria</taxon>
        <taxon>Bacillati</taxon>
        <taxon>Actinomycetota</taxon>
        <taxon>Actinomycetes</taxon>
        <taxon>Streptosporangiales</taxon>
        <taxon>Streptosporangiaceae</taxon>
        <taxon>Nonomuraea</taxon>
    </lineage>
</organism>
<dbReference type="Pfam" id="PF00440">
    <property type="entry name" value="TetR_N"/>
    <property type="match status" value="1"/>
</dbReference>
<evidence type="ECO:0000259" key="6">
    <source>
        <dbReference type="PROSITE" id="PS50977"/>
    </source>
</evidence>
<proteinExistence type="predicted"/>
<evidence type="ECO:0000256" key="3">
    <source>
        <dbReference type="ARBA" id="ARBA00023125"/>
    </source>
</evidence>
<keyword evidence="8" id="KW-1185">Reference proteome</keyword>
<feature type="domain" description="HTH tetR-type" evidence="6">
    <location>
        <begin position="2"/>
        <end position="62"/>
    </location>
</feature>
<dbReference type="EMBL" id="JACHIN010000002">
    <property type="protein sequence ID" value="MBB5076650.1"/>
    <property type="molecule type" value="Genomic_DNA"/>
</dbReference>
<dbReference type="InterPro" id="IPR036271">
    <property type="entry name" value="Tet_transcr_reg_TetR-rel_C_sf"/>
</dbReference>
<dbReference type="PANTHER" id="PTHR47506">
    <property type="entry name" value="TRANSCRIPTIONAL REGULATORY PROTEIN"/>
    <property type="match status" value="1"/>
</dbReference>
<evidence type="ECO:0000256" key="2">
    <source>
        <dbReference type="ARBA" id="ARBA00023015"/>
    </source>
</evidence>
<gene>
    <name evidence="7" type="ORF">HNR40_002114</name>
</gene>
<keyword evidence="2" id="KW-0805">Transcription regulation</keyword>
<dbReference type="AlphaFoldDB" id="A0A7W7ZZG1"/>
<feature type="DNA-binding region" description="H-T-H motif" evidence="5">
    <location>
        <begin position="25"/>
        <end position="44"/>
    </location>
</feature>
<dbReference type="InterPro" id="IPR001647">
    <property type="entry name" value="HTH_TetR"/>
</dbReference>
<dbReference type="PROSITE" id="PS50977">
    <property type="entry name" value="HTH_TETR_2"/>
    <property type="match status" value="1"/>
</dbReference>
<dbReference type="Gene3D" id="1.10.357.10">
    <property type="entry name" value="Tetracycline Repressor, domain 2"/>
    <property type="match status" value="1"/>
</dbReference>
<keyword evidence="3 5" id="KW-0238">DNA-binding</keyword>
<dbReference type="GO" id="GO:0003677">
    <property type="term" value="F:DNA binding"/>
    <property type="evidence" value="ECO:0007669"/>
    <property type="project" value="UniProtKB-UniRule"/>
</dbReference>
<keyword evidence="1" id="KW-0678">Repressor</keyword>
<dbReference type="PRINTS" id="PR00455">
    <property type="entry name" value="HTHTETR"/>
</dbReference>
<dbReference type="InterPro" id="IPR009057">
    <property type="entry name" value="Homeodomain-like_sf"/>
</dbReference>
<dbReference type="InterPro" id="IPR039538">
    <property type="entry name" value="BetI_C"/>
</dbReference>
<dbReference type="PANTHER" id="PTHR47506:SF1">
    <property type="entry name" value="HTH-TYPE TRANSCRIPTIONAL REGULATOR YJDC"/>
    <property type="match status" value="1"/>
</dbReference>
<evidence type="ECO:0000313" key="8">
    <source>
        <dbReference type="Proteomes" id="UP000568380"/>
    </source>
</evidence>